<evidence type="ECO:0000256" key="3">
    <source>
        <dbReference type="ARBA" id="ARBA00022771"/>
    </source>
</evidence>
<feature type="domain" description="PHD-type" evidence="8">
    <location>
        <begin position="206"/>
        <end position="262"/>
    </location>
</feature>
<dbReference type="STRING" id="576137.A0A1L7XA58"/>
<dbReference type="GO" id="GO:0008270">
    <property type="term" value="F:zinc ion binding"/>
    <property type="evidence" value="ECO:0007669"/>
    <property type="project" value="UniProtKB-KW"/>
</dbReference>
<evidence type="ECO:0000256" key="4">
    <source>
        <dbReference type="ARBA" id="ARBA00022833"/>
    </source>
</evidence>
<dbReference type="InterPro" id="IPR013083">
    <property type="entry name" value="Znf_RING/FYVE/PHD"/>
</dbReference>
<evidence type="ECO:0000256" key="5">
    <source>
        <dbReference type="ARBA" id="ARBA00023242"/>
    </source>
</evidence>
<dbReference type="PANTHER" id="PTHR12628">
    <property type="entry name" value="POLYCOMB-LIKE TRANSCRIPTION FACTOR"/>
    <property type="match status" value="1"/>
</dbReference>
<dbReference type="AlphaFoldDB" id="A0A1L7XA58"/>
<organism evidence="9 10">
    <name type="scientific">Phialocephala subalpina</name>
    <dbReference type="NCBI Taxonomy" id="576137"/>
    <lineage>
        <taxon>Eukaryota</taxon>
        <taxon>Fungi</taxon>
        <taxon>Dikarya</taxon>
        <taxon>Ascomycota</taxon>
        <taxon>Pezizomycotina</taxon>
        <taxon>Leotiomycetes</taxon>
        <taxon>Helotiales</taxon>
        <taxon>Mollisiaceae</taxon>
        <taxon>Phialocephala</taxon>
        <taxon>Phialocephala fortinii species complex</taxon>
    </lineage>
</organism>
<dbReference type="CDD" id="cd15502">
    <property type="entry name" value="PHD_Phf1p_Phf2p_like"/>
    <property type="match status" value="1"/>
</dbReference>
<evidence type="ECO:0000256" key="7">
    <source>
        <dbReference type="SAM" id="MobiDB-lite"/>
    </source>
</evidence>
<dbReference type="GO" id="GO:0045814">
    <property type="term" value="P:negative regulation of gene expression, epigenetic"/>
    <property type="evidence" value="ECO:0007669"/>
    <property type="project" value="TreeGrafter"/>
</dbReference>
<feature type="compositionally biased region" description="Acidic residues" evidence="7">
    <location>
        <begin position="139"/>
        <end position="148"/>
    </location>
</feature>
<accession>A0A1L7XA58</accession>
<dbReference type="InterPro" id="IPR001965">
    <property type="entry name" value="Znf_PHD"/>
</dbReference>
<reference evidence="9 10" key="1">
    <citation type="submission" date="2016-03" db="EMBL/GenBank/DDBJ databases">
        <authorList>
            <person name="Ploux O."/>
        </authorList>
    </citation>
    <scope>NUCLEOTIDE SEQUENCE [LARGE SCALE GENOMIC DNA]</scope>
    <source>
        <strain evidence="9 10">UAMH 11012</strain>
    </source>
</reference>
<feature type="region of interest" description="Disordered" evidence="7">
    <location>
        <begin position="1"/>
        <end position="29"/>
    </location>
</feature>
<evidence type="ECO:0000313" key="10">
    <source>
        <dbReference type="Proteomes" id="UP000184330"/>
    </source>
</evidence>
<evidence type="ECO:0000259" key="8">
    <source>
        <dbReference type="PROSITE" id="PS50016"/>
    </source>
</evidence>
<dbReference type="GO" id="GO:0003682">
    <property type="term" value="F:chromatin binding"/>
    <property type="evidence" value="ECO:0007669"/>
    <property type="project" value="TreeGrafter"/>
</dbReference>
<keyword evidence="2" id="KW-0479">Metal-binding</keyword>
<evidence type="ECO:0000256" key="2">
    <source>
        <dbReference type="ARBA" id="ARBA00022723"/>
    </source>
</evidence>
<name>A0A1L7XA58_9HELO</name>
<keyword evidence="10" id="KW-1185">Reference proteome</keyword>
<keyword evidence="5" id="KW-0539">Nucleus</keyword>
<dbReference type="OrthoDB" id="5863171at2759"/>
<feature type="region of interest" description="Disordered" evidence="7">
    <location>
        <begin position="79"/>
        <end position="202"/>
    </location>
</feature>
<dbReference type="PROSITE" id="PS50016">
    <property type="entry name" value="ZF_PHD_2"/>
    <property type="match status" value="1"/>
</dbReference>
<comment type="subcellular location">
    <subcellularLocation>
        <location evidence="1">Nucleus</location>
    </subcellularLocation>
</comment>
<dbReference type="InterPro" id="IPR019787">
    <property type="entry name" value="Znf_PHD-finger"/>
</dbReference>
<feature type="compositionally biased region" description="Low complexity" evidence="7">
    <location>
        <begin position="155"/>
        <end position="165"/>
    </location>
</feature>
<dbReference type="SMART" id="SM00249">
    <property type="entry name" value="PHD"/>
    <property type="match status" value="1"/>
</dbReference>
<evidence type="ECO:0000256" key="6">
    <source>
        <dbReference type="PROSITE-ProRule" id="PRU00146"/>
    </source>
</evidence>
<dbReference type="PROSITE" id="PS01359">
    <property type="entry name" value="ZF_PHD_1"/>
    <property type="match status" value="1"/>
</dbReference>
<dbReference type="EMBL" id="FJOG01000019">
    <property type="protein sequence ID" value="CZR61857.1"/>
    <property type="molecule type" value="Genomic_DNA"/>
</dbReference>
<keyword evidence="3 6" id="KW-0863">Zinc-finger</keyword>
<gene>
    <name evidence="9" type="ORF">PAC_11754</name>
</gene>
<dbReference type="SUPFAM" id="SSF57903">
    <property type="entry name" value="FYVE/PHD zinc finger"/>
    <property type="match status" value="1"/>
</dbReference>
<protein>
    <recommendedName>
        <fullName evidence="8">PHD-type domain-containing protein</fullName>
    </recommendedName>
</protein>
<evidence type="ECO:0000313" key="9">
    <source>
        <dbReference type="EMBL" id="CZR61857.1"/>
    </source>
</evidence>
<dbReference type="Gene3D" id="3.30.40.10">
    <property type="entry name" value="Zinc/RING finger domain, C3HC4 (zinc finger)"/>
    <property type="match status" value="1"/>
</dbReference>
<feature type="compositionally biased region" description="Low complexity" evidence="7">
    <location>
        <begin position="381"/>
        <end position="395"/>
    </location>
</feature>
<proteinExistence type="predicted"/>
<feature type="region of interest" description="Disordered" evidence="7">
    <location>
        <begin position="374"/>
        <end position="443"/>
    </location>
</feature>
<keyword evidence="4" id="KW-0862">Zinc</keyword>
<evidence type="ECO:0000256" key="1">
    <source>
        <dbReference type="ARBA" id="ARBA00004123"/>
    </source>
</evidence>
<dbReference type="GO" id="GO:0003677">
    <property type="term" value="F:DNA binding"/>
    <property type="evidence" value="ECO:0007669"/>
    <property type="project" value="TreeGrafter"/>
</dbReference>
<dbReference type="Proteomes" id="UP000184330">
    <property type="component" value="Unassembled WGS sequence"/>
</dbReference>
<sequence length="489" mass="52073">MASDGPPKTPALPGSNEAPISDRSPPKYVPQFSAATEMILKRIQSGATSSFASTGITGTPAGYEAMKQSVMQSMKTTMNMEIPSTPIGSANRARAARASASASRGSATPTAASGSGAKAKGSAKGKGAAGRKRKRAKSEEEEDTEESDSNMSKLGGDSDSDGSGDVPVLPKMTQSGRQIVKPQQFAPADYEPERKRRAPSRKTQEAALCKRCGRGHSPENNMIVFCDGCDGGWHQQCHDPKVSDEAVQDEKAQWFCADCSRKKGIKVTPEPPKTVSWAGRSSEEKRAYLNSLPHQHLVSLLLQATTLYPNLPIFPNTPPMAVPTNVPFQAQAYVPPRPATTIRTNVYPQQPFPPSATSTAGLFSRAEANPNAPINFIRKIPPGSSQSPAPTTPASMTQFQPQSQPFTHASSAPPQLPAQEEDSRESTPASPPYPKAGQGLMTKLGPDEEDLEWLVDNNDFDAFSHVVYDATGERVEENGVAVNGTGVVA</sequence>
<dbReference type="GO" id="GO:0005634">
    <property type="term" value="C:nucleus"/>
    <property type="evidence" value="ECO:0007669"/>
    <property type="project" value="UniProtKB-SubCell"/>
</dbReference>
<dbReference type="Pfam" id="PF00628">
    <property type="entry name" value="PHD"/>
    <property type="match status" value="1"/>
</dbReference>
<dbReference type="InterPro" id="IPR011011">
    <property type="entry name" value="Znf_FYVE_PHD"/>
</dbReference>
<feature type="compositionally biased region" description="Polar residues" evidence="7">
    <location>
        <begin position="396"/>
        <end position="413"/>
    </location>
</feature>
<dbReference type="PANTHER" id="PTHR12628:SF10">
    <property type="entry name" value="HOMEOBOX DOMAIN-CONTAINING PROTEIN"/>
    <property type="match status" value="1"/>
</dbReference>
<feature type="compositionally biased region" description="Low complexity" evidence="7">
    <location>
        <begin position="88"/>
        <end position="126"/>
    </location>
</feature>
<dbReference type="InterPro" id="IPR019786">
    <property type="entry name" value="Zinc_finger_PHD-type_CS"/>
</dbReference>